<reference evidence="2 3" key="1">
    <citation type="submission" date="2019-02" db="EMBL/GenBank/DDBJ databases">
        <title>Deep-cultivation of Planctomycetes and their phenomic and genomic characterization uncovers novel biology.</title>
        <authorList>
            <person name="Wiegand S."/>
            <person name="Jogler M."/>
            <person name="Boedeker C."/>
            <person name="Pinto D."/>
            <person name="Vollmers J."/>
            <person name="Rivas-Marin E."/>
            <person name="Kohn T."/>
            <person name="Peeters S.H."/>
            <person name="Heuer A."/>
            <person name="Rast P."/>
            <person name="Oberbeckmann S."/>
            <person name="Bunk B."/>
            <person name="Jeske O."/>
            <person name="Meyerdierks A."/>
            <person name="Storesund J.E."/>
            <person name="Kallscheuer N."/>
            <person name="Luecker S."/>
            <person name="Lage O.M."/>
            <person name="Pohl T."/>
            <person name="Merkel B.J."/>
            <person name="Hornburger P."/>
            <person name="Mueller R.-W."/>
            <person name="Bruemmer F."/>
            <person name="Labrenz M."/>
            <person name="Spormann A.M."/>
            <person name="Op den Camp H."/>
            <person name="Overmann J."/>
            <person name="Amann R."/>
            <person name="Jetten M.S.M."/>
            <person name="Mascher T."/>
            <person name="Medema M.H."/>
            <person name="Devos D.P."/>
            <person name="Kaster A.-K."/>
            <person name="Ovreas L."/>
            <person name="Rohde M."/>
            <person name="Galperin M.Y."/>
            <person name="Jogler C."/>
        </authorList>
    </citation>
    <scope>NUCLEOTIDE SEQUENCE [LARGE SCALE GENOMIC DNA]</scope>
    <source>
        <strain evidence="2 3">Pan241w</strain>
    </source>
</reference>
<dbReference type="GO" id="GO:0032446">
    <property type="term" value="P:protein modification by small protein conjugation"/>
    <property type="evidence" value="ECO:0007669"/>
    <property type="project" value="TreeGrafter"/>
</dbReference>
<dbReference type="PANTHER" id="PTHR10953:SF102">
    <property type="entry name" value="ADENYLYLTRANSFERASE AND SULFURTRANSFERASE MOCS3"/>
    <property type="match status" value="1"/>
</dbReference>
<proteinExistence type="predicted"/>
<keyword evidence="2" id="KW-0808">Transferase</keyword>
<dbReference type="GO" id="GO:0005737">
    <property type="term" value="C:cytoplasm"/>
    <property type="evidence" value="ECO:0007669"/>
    <property type="project" value="TreeGrafter"/>
</dbReference>
<dbReference type="RefSeq" id="WP_145213720.1">
    <property type="nucleotide sequence ID" value="NZ_CP036269.1"/>
</dbReference>
<protein>
    <submittedName>
        <fullName evidence="2">Putative adenylyltransferase/sulfurtransferase MoeZ</fullName>
    </submittedName>
</protein>
<name>A0A517RCT2_9PLAN</name>
<dbReference type="SUPFAM" id="SSF69572">
    <property type="entry name" value="Activating enzymes of the ubiquitin-like proteins"/>
    <property type="match status" value="1"/>
</dbReference>
<dbReference type="GO" id="GO:0004792">
    <property type="term" value="F:thiosulfate-cyanide sulfurtransferase activity"/>
    <property type="evidence" value="ECO:0007669"/>
    <property type="project" value="TreeGrafter"/>
</dbReference>
<dbReference type="InterPro" id="IPR045886">
    <property type="entry name" value="ThiF/MoeB/HesA"/>
</dbReference>
<dbReference type="GO" id="GO:0016779">
    <property type="term" value="F:nucleotidyltransferase activity"/>
    <property type="evidence" value="ECO:0007669"/>
    <property type="project" value="UniProtKB-KW"/>
</dbReference>
<dbReference type="GO" id="GO:0008641">
    <property type="term" value="F:ubiquitin-like modifier activating enzyme activity"/>
    <property type="evidence" value="ECO:0007669"/>
    <property type="project" value="InterPro"/>
</dbReference>
<dbReference type="InterPro" id="IPR035985">
    <property type="entry name" value="Ubiquitin-activating_enz"/>
</dbReference>
<dbReference type="Gene3D" id="3.40.50.720">
    <property type="entry name" value="NAD(P)-binding Rossmann-like Domain"/>
    <property type="match status" value="1"/>
</dbReference>
<dbReference type="PANTHER" id="PTHR10953">
    <property type="entry name" value="UBIQUITIN-ACTIVATING ENZYME E1"/>
    <property type="match status" value="1"/>
</dbReference>
<dbReference type="AlphaFoldDB" id="A0A517RCT2"/>
<keyword evidence="3" id="KW-1185">Reference proteome</keyword>
<evidence type="ECO:0000259" key="1">
    <source>
        <dbReference type="Pfam" id="PF00899"/>
    </source>
</evidence>
<dbReference type="OrthoDB" id="9804286at2"/>
<sequence length="397" mass="44164">MNDVLNLTDLDQPDDRFSRFNLIGWWDQEKLSSSNALVIGAGAIGNELIKNLALLGIGNLMVADLDNIENSNLSRSILYREADCGRSKAEVAAERARSIYPEMKSNFFHGNVVYDLGLGVYRWADVILGGLDNREARVSINQSASRVGKPWIDGAIERLDGVARVFNSQTGPCYECTMNEVDWKMLESRRSCALLTRDEMEQGKVPTTPTTSSVIAGIQVQEAVKMIHGLETLEGQGFVFDGTNHQSYLVKYSRLEDCPTHEIFEPVIELSQNSQIQAGTFLELILSDLGPEAVVEFNQDLIESFTCHSCQETEIYHSSLGQVTESNAICPDCGEQRTPHFFHSLNSNSKFLDLTLNELGVPLWDILTGRVGMEQKFYELSGDRQQVLGPLEAGKTK</sequence>
<dbReference type="Pfam" id="PF00899">
    <property type="entry name" value="ThiF"/>
    <property type="match status" value="1"/>
</dbReference>
<organism evidence="2 3">
    <name type="scientific">Gimesia alba</name>
    <dbReference type="NCBI Taxonomy" id="2527973"/>
    <lineage>
        <taxon>Bacteria</taxon>
        <taxon>Pseudomonadati</taxon>
        <taxon>Planctomycetota</taxon>
        <taxon>Planctomycetia</taxon>
        <taxon>Planctomycetales</taxon>
        <taxon>Planctomycetaceae</taxon>
        <taxon>Gimesia</taxon>
    </lineage>
</organism>
<gene>
    <name evidence="2" type="primary">moeZ_2</name>
    <name evidence="2" type="ORF">Pan241w_17600</name>
</gene>
<dbReference type="Proteomes" id="UP000317171">
    <property type="component" value="Chromosome"/>
</dbReference>
<accession>A0A517RCT2</accession>
<dbReference type="EMBL" id="CP036269">
    <property type="protein sequence ID" value="QDT41697.1"/>
    <property type="molecule type" value="Genomic_DNA"/>
</dbReference>
<evidence type="ECO:0000313" key="3">
    <source>
        <dbReference type="Proteomes" id="UP000317171"/>
    </source>
</evidence>
<feature type="domain" description="THIF-type NAD/FAD binding fold" evidence="1">
    <location>
        <begin position="20"/>
        <end position="257"/>
    </location>
</feature>
<evidence type="ECO:0000313" key="2">
    <source>
        <dbReference type="EMBL" id="QDT41697.1"/>
    </source>
</evidence>
<keyword evidence="2" id="KW-0548">Nucleotidyltransferase</keyword>
<dbReference type="InterPro" id="IPR000594">
    <property type="entry name" value="ThiF_NAD_FAD-bd"/>
</dbReference>
<dbReference type="KEGG" id="gaz:Pan241w_17600"/>